<dbReference type="AlphaFoldDB" id="A0AA35R8X8"/>
<feature type="region of interest" description="Disordered" evidence="1">
    <location>
        <begin position="300"/>
        <end position="552"/>
    </location>
</feature>
<evidence type="ECO:0000256" key="1">
    <source>
        <dbReference type="SAM" id="MobiDB-lite"/>
    </source>
</evidence>
<sequence>MSVPAWKRPIIERRKKAEDEEKKKQAEEEAYLATLPPWKRALFQKRERERLQQLEREKAAGGSGDGGNAVQQNNSSQNRQAQQQPEREKAAKGGSRRVTPPSSSGERRAISPTSPPHDSSHHFFSTASSTSASSAGTKRDQWTAHGRRGSVTALPGVHEPVAAKVASARAPQPALSVATQRPRASSESSAVSGKKVVSSFMKLNQPQESKEMPAWKKALLERRKEKERAAGGSKSPDTSSSLTSAPASGLAMNRTHRHVMEYAAHAHQRPTAHFRATEQGALSSWNTLTLARGTKWRPVPEKRIEKPHGMSRDSEHSSWRERGCHPPTSRRAKERKDLTKPVPYREWHQWAPTAAGKKKQLQPKREPPTNTNTNIKSLLGRFNKPSSPSPPPPPTSTSVPKVTITSRSPSPSSTSQLPHHPTSSRPPPSSAGIPPVSTSGHTTRKSFTWTPGEDTMPGDALSDDSSGEDDEEEGEYSITNLDNTSDEEEEEEEGEGGESSGVVLLRPPQMITSSSTTDIPSATSTSGEGGAQRARKTSSILVMSGRHKKRPLRRVAFSETDLTVEHYYPKYDYSDYDDTQNDEVTTGFSFSFWKSREQVEATDGSDEQNGLSQRLHPSLRSPESDPDNYRYSPSRDSAQPGHTPSKSSSVKTTTITLSNYTPSILSSYGGGDALQQSYTKAMDNGMREEEEEEEGGEELVDGSGHLMPADGLPNFYASLSSDAAAMLW</sequence>
<feature type="compositionally biased region" description="Low complexity" evidence="1">
    <location>
        <begin position="230"/>
        <end position="248"/>
    </location>
</feature>
<keyword evidence="3" id="KW-1185">Reference proteome</keyword>
<feature type="compositionally biased region" description="Basic and acidic residues" evidence="1">
    <location>
        <begin position="9"/>
        <end position="27"/>
    </location>
</feature>
<proteinExistence type="predicted"/>
<protein>
    <submittedName>
        <fullName evidence="2">Uncharacterized protein</fullName>
    </submittedName>
</protein>
<feature type="compositionally biased region" description="Acidic residues" evidence="1">
    <location>
        <begin position="461"/>
        <end position="475"/>
    </location>
</feature>
<feature type="compositionally biased region" description="Basic and acidic residues" evidence="1">
    <location>
        <begin position="44"/>
        <end position="59"/>
    </location>
</feature>
<feature type="compositionally biased region" description="Low complexity" evidence="1">
    <location>
        <begin position="122"/>
        <end position="134"/>
    </location>
</feature>
<feature type="compositionally biased region" description="Low complexity" evidence="1">
    <location>
        <begin position="185"/>
        <end position="199"/>
    </location>
</feature>
<evidence type="ECO:0000313" key="2">
    <source>
        <dbReference type="EMBL" id="CAI8007019.1"/>
    </source>
</evidence>
<feature type="compositionally biased region" description="Basic and acidic residues" evidence="1">
    <location>
        <begin position="300"/>
        <end position="324"/>
    </location>
</feature>
<feature type="region of interest" description="Disordered" evidence="1">
    <location>
        <begin position="679"/>
        <end position="706"/>
    </location>
</feature>
<feature type="compositionally biased region" description="Low complexity" evidence="1">
    <location>
        <begin position="396"/>
        <end position="423"/>
    </location>
</feature>
<organism evidence="2 3">
    <name type="scientific">Geodia barretti</name>
    <name type="common">Barrett's horny sponge</name>
    <dbReference type="NCBI Taxonomy" id="519541"/>
    <lineage>
        <taxon>Eukaryota</taxon>
        <taxon>Metazoa</taxon>
        <taxon>Porifera</taxon>
        <taxon>Demospongiae</taxon>
        <taxon>Heteroscleromorpha</taxon>
        <taxon>Tetractinellida</taxon>
        <taxon>Astrophorina</taxon>
        <taxon>Geodiidae</taxon>
        <taxon>Geodia</taxon>
    </lineage>
</organism>
<feature type="compositionally biased region" description="Polar residues" evidence="1">
    <location>
        <begin position="436"/>
        <end position="449"/>
    </location>
</feature>
<dbReference type="Proteomes" id="UP001174909">
    <property type="component" value="Unassembled WGS sequence"/>
</dbReference>
<feature type="compositionally biased region" description="Acidic residues" evidence="1">
    <location>
        <begin position="688"/>
        <end position="700"/>
    </location>
</feature>
<feature type="compositionally biased region" description="Acidic residues" evidence="1">
    <location>
        <begin position="484"/>
        <end position="496"/>
    </location>
</feature>
<accession>A0AA35R8X8</accession>
<feature type="compositionally biased region" description="Low complexity" evidence="1">
    <location>
        <begin position="643"/>
        <end position="652"/>
    </location>
</feature>
<gene>
    <name evidence="2" type="ORF">GBAR_LOCUS5014</name>
</gene>
<feature type="compositionally biased region" description="Polar residues" evidence="1">
    <location>
        <begin position="510"/>
        <end position="526"/>
    </location>
</feature>
<feature type="compositionally biased region" description="Basic and acidic residues" evidence="1">
    <location>
        <begin position="334"/>
        <end position="348"/>
    </location>
</feature>
<feature type="compositionally biased region" description="Basic and acidic residues" evidence="1">
    <location>
        <begin position="208"/>
        <end position="229"/>
    </location>
</feature>
<feature type="compositionally biased region" description="Low complexity" evidence="1">
    <location>
        <begin position="68"/>
        <end position="84"/>
    </location>
</feature>
<dbReference type="EMBL" id="CASHTH010000741">
    <property type="protein sequence ID" value="CAI8007019.1"/>
    <property type="molecule type" value="Genomic_DNA"/>
</dbReference>
<reference evidence="2" key="1">
    <citation type="submission" date="2023-03" db="EMBL/GenBank/DDBJ databases">
        <authorList>
            <person name="Steffen K."/>
            <person name="Cardenas P."/>
        </authorList>
    </citation>
    <scope>NUCLEOTIDE SEQUENCE</scope>
</reference>
<name>A0AA35R8X8_GEOBA</name>
<comment type="caution">
    <text evidence="2">The sequence shown here is derived from an EMBL/GenBank/DDBJ whole genome shotgun (WGS) entry which is preliminary data.</text>
</comment>
<evidence type="ECO:0000313" key="3">
    <source>
        <dbReference type="Proteomes" id="UP001174909"/>
    </source>
</evidence>
<feature type="region of interest" description="Disordered" evidence="1">
    <location>
        <begin position="598"/>
        <end position="652"/>
    </location>
</feature>
<feature type="region of interest" description="Disordered" evidence="1">
    <location>
        <begin position="1"/>
        <end position="248"/>
    </location>
</feature>